<dbReference type="Proteomes" id="UP001162483">
    <property type="component" value="Unassembled WGS sequence"/>
</dbReference>
<name>A0ABN9EIP9_9NEOB</name>
<accession>A0ABN9EIP9</accession>
<reference evidence="1" key="1">
    <citation type="submission" date="2023-05" db="EMBL/GenBank/DDBJ databases">
        <authorList>
            <person name="Stuckert A."/>
        </authorList>
    </citation>
    <scope>NUCLEOTIDE SEQUENCE</scope>
</reference>
<evidence type="ECO:0000313" key="1">
    <source>
        <dbReference type="EMBL" id="CAI9583611.1"/>
    </source>
</evidence>
<protein>
    <submittedName>
        <fullName evidence="1">Uncharacterized protein</fullName>
    </submittedName>
</protein>
<comment type="caution">
    <text evidence="1">The sequence shown here is derived from an EMBL/GenBank/DDBJ whole genome shotgun (WGS) entry which is preliminary data.</text>
</comment>
<proteinExistence type="predicted"/>
<evidence type="ECO:0000313" key="2">
    <source>
        <dbReference type="Proteomes" id="UP001162483"/>
    </source>
</evidence>
<dbReference type="EMBL" id="CATNWA010015461">
    <property type="protein sequence ID" value="CAI9583611.1"/>
    <property type="molecule type" value="Genomic_DNA"/>
</dbReference>
<keyword evidence="2" id="KW-1185">Reference proteome</keyword>
<feature type="non-terminal residue" evidence="1">
    <location>
        <position position="1"/>
    </location>
</feature>
<sequence>RNSIADNRTGYDYRGAGLSLVGEENVLVSVGINHASSFINGRYSAPSLVSMRGIVFHCWCQWEEYCPIVGVSGRHSAPSLVSVGGIICHHWCQWEA</sequence>
<organism evidence="1 2">
    <name type="scientific">Staurois parvus</name>
    <dbReference type="NCBI Taxonomy" id="386267"/>
    <lineage>
        <taxon>Eukaryota</taxon>
        <taxon>Metazoa</taxon>
        <taxon>Chordata</taxon>
        <taxon>Craniata</taxon>
        <taxon>Vertebrata</taxon>
        <taxon>Euteleostomi</taxon>
        <taxon>Amphibia</taxon>
        <taxon>Batrachia</taxon>
        <taxon>Anura</taxon>
        <taxon>Neobatrachia</taxon>
        <taxon>Ranoidea</taxon>
        <taxon>Ranidae</taxon>
        <taxon>Staurois</taxon>
    </lineage>
</organism>
<gene>
    <name evidence="1" type="ORF">SPARVUS_LOCUS9841647</name>
</gene>